<accession>A0ABM8XK90</accession>
<keyword evidence="1" id="KW-0812">Transmembrane</keyword>
<gene>
    <name evidence="2" type="ORF">LMG21510_04066</name>
</gene>
<sequence>MAMLAAISTVVSFAAFIGICWWAWSSGRQRANRESAMLPFALPDEGPAGTVATNPSSRNNLS</sequence>
<keyword evidence="1" id="KW-1133">Transmembrane helix</keyword>
<proteinExistence type="predicted"/>
<feature type="transmembrane region" description="Helical" evidence="1">
    <location>
        <begin position="6"/>
        <end position="24"/>
    </location>
</feature>
<evidence type="ECO:0008006" key="4">
    <source>
        <dbReference type="Google" id="ProtNLM"/>
    </source>
</evidence>
<protein>
    <recommendedName>
        <fullName evidence="4">CcoQ/FixQ family Cbb3-type cytochrome c oxidase assembly chaperone</fullName>
    </recommendedName>
</protein>
<evidence type="ECO:0000313" key="3">
    <source>
        <dbReference type="Proteomes" id="UP000721236"/>
    </source>
</evidence>
<evidence type="ECO:0000313" key="2">
    <source>
        <dbReference type="EMBL" id="CAG9180611.1"/>
    </source>
</evidence>
<dbReference type="Proteomes" id="UP000721236">
    <property type="component" value="Unassembled WGS sequence"/>
</dbReference>
<reference evidence="2 3" key="1">
    <citation type="submission" date="2021-08" db="EMBL/GenBank/DDBJ databases">
        <authorList>
            <person name="Peeters C."/>
        </authorList>
    </citation>
    <scope>NUCLEOTIDE SEQUENCE [LARGE SCALE GENOMIC DNA]</scope>
    <source>
        <strain evidence="2 3">LMG 21510</strain>
    </source>
</reference>
<keyword evidence="1" id="KW-0472">Membrane</keyword>
<organism evidence="2 3">
    <name type="scientific">Cupriavidus respiraculi</name>
    <dbReference type="NCBI Taxonomy" id="195930"/>
    <lineage>
        <taxon>Bacteria</taxon>
        <taxon>Pseudomonadati</taxon>
        <taxon>Pseudomonadota</taxon>
        <taxon>Betaproteobacteria</taxon>
        <taxon>Burkholderiales</taxon>
        <taxon>Burkholderiaceae</taxon>
        <taxon>Cupriavidus</taxon>
    </lineage>
</organism>
<comment type="caution">
    <text evidence="2">The sequence shown here is derived from an EMBL/GenBank/DDBJ whole genome shotgun (WGS) entry which is preliminary data.</text>
</comment>
<dbReference type="EMBL" id="CAJZAH010000005">
    <property type="protein sequence ID" value="CAG9180611.1"/>
    <property type="molecule type" value="Genomic_DNA"/>
</dbReference>
<name>A0ABM8XK90_9BURK</name>
<evidence type="ECO:0000256" key="1">
    <source>
        <dbReference type="SAM" id="Phobius"/>
    </source>
</evidence>
<dbReference type="RefSeq" id="WP_224043682.1">
    <property type="nucleotide sequence ID" value="NZ_CAJZAH010000005.1"/>
</dbReference>
<keyword evidence="3" id="KW-1185">Reference proteome</keyword>